<accession>A0ABY4FHK0</accession>
<dbReference type="Pfam" id="PF00528">
    <property type="entry name" value="BPD_transp_1"/>
    <property type="match status" value="1"/>
</dbReference>
<protein>
    <submittedName>
        <fullName evidence="9">ABC transporter permease subunit</fullName>
    </submittedName>
</protein>
<evidence type="ECO:0000256" key="6">
    <source>
        <dbReference type="ARBA" id="ARBA00023136"/>
    </source>
</evidence>
<reference evidence="9 10" key="1">
    <citation type="submission" date="2022-04" db="EMBL/GenBank/DDBJ databases">
        <title>Leucobacter sp. isolated from rhizosphere of garlic.</title>
        <authorList>
            <person name="Won M."/>
            <person name="Lee C.-M."/>
            <person name="Woen H.-Y."/>
            <person name="Kwon S.-W."/>
        </authorList>
    </citation>
    <scope>NUCLEOTIDE SEQUENCE [LARGE SCALE GENOMIC DNA]</scope>
    <source>
        <strain evidence="9 10">H21R-40</strain>
    </source>
</reference>
<feature type="transmembrane region" description="Helical" evidence="7">
    <location>
        <begin position="97"/>
        <end position="118"/>
    </location>
</feature>
<evidence type="ECO:0000256" key="3">
    <source>
        <dbReference type="ARBA" id="ARBA00022475"/>
    </source>
</evidence>
<evidence type="ECO:0000259" key="8">
    <source>
        <dbReference type="PROSITE" id="PS50928"/>
    </source>
</evidence>
<proteinExistence type="inferred from homology"/>
<evidence type="ECO:0000256" key="7">
    <source>
        <dbReference type="RuleBase" id="RU363032"/>
    </source>
</evidence>
<comment type="subcellular location">
    <subcellularLocation>
        <location evidence="1 7">Cell membrane</location>
        <topology evidence="1 7">Multi-pass membrane protein</topology>
    </subcellularLocation>
</comment>
<feature type="transmembrane region" description="Helical" evidence="7">
    <location>
        <begin position="64"/>
        <end position="85"/>
    </location>
</feature>
<evidence type="ECO:0000256" key="2">
    <source>
        <dbReference type="ARBA" id="ARBA00022448"/>
    </source>
</evidence>
<evidence type="ECO:0000256" key="1">
    <source>
        <dbReference type="ARBA" id="ARBA00004651"/>
    </source>
</evidence>
<evidence type="ECO:0000256" key="5">
    <source>
        <dbReference type="ARBA" id="ARBA00022989"/>
    </source>
</evidence>
<feature type="transmembrane region" description="Helical" evidence="7">
    <location>
        <begin position="7"/>
        <end position="26"/>
    </location>
</feature>
<evidence type="ECO:0000313" key="10">
    <source>
        <dbReference type="Proteomes" id="UP000831786"/>
    </source>
</evidence>
<keyword evidence="5 7" id="KW-1133">Transmembrane helix</keyword>
<dbReference type="InterPro" id="IPR000515">
    <property type="entry name" value="MetI-like"/>
</dbReference>
<feature type="domain" description="ABC transmembrane type-1" evidence="8">
    <location>
        <begin position="60"/>
        <end position="240"/>
    </location>
</feature>
<comment type="similarity">
    <text evidence="7">Belongs to the binding-protein-dependent transport system permease family.</text>
</comment>
<dbReference type="SUPFAM" id="SSF161098">
    <property type="entry name" value="MetI-like"/>
    <property type="match status" value="1"/>
</dbReference>
<feature type="transmembrane region" description="Helical" evidence="7">
    <location>
        <begin position="191"/>
        <end position="213"/>
    </location>
</feature>
<name>A0ABY4FHK0_9MICO</name>
<keyword evidence="10" id="KW-1185">Reference proteome</keyword>
<dbReference type="PANTHER" id="PTHR30151">
    <property type="entry name" value="ALKANE SULFONATE ABC TRANSPORTER-RELATED, MEMBRANE SUBUNIT"/>
    <property type="match status" value="1"/>
</dbReference>
<dbReference type="PROSITE" id="PS50928">
    <property type="entry name" value="ABC_TM1"/>
    <property type="match status" value="1"/>
</dbReference>
<organism evidence="9 10">
    <name type="scientific">Leucobacter allii</name>
    <dbReference type="NCBI Taxonomy" id="2932247"/>
    <lineage>
        <taxon>Bacteria</taxon>
        <taxon>Bacillati</taxon>
        <taxon>Actinomycetota</taxon>
        <taxon>Actinomycetes</taxon>
        <taxon>Micrococcales</taxon>
        <taxon>Microbacteriaceae</taxon>
        <taxon>Leucobacter</taxon>
    </lineage>
</organism>
<evidence type="ECO:0000313" key="9">
    <source>
        <dbReference type="EMBL" id="UOQ55978.1"/>
    </source>
</evidence>
<keyword evidence="3" id="KW-1003">Cell membrane</keyword>
<dbReference type="RefSeq" id="WP_244726087.1">
    <property type="nucleotide sequence ID" value="NZ_CP095045.1"/>
</dbReference>
<keyword evidence="6 7" id="KW-0472">Membrane</keyword>
<feature type="transmembrane region" description="Helical" evidence="7">
    <location>
        <begin position="222"/>
        <end position="240"/>
    </location>
</feature>
<sequence>MRHPRLLRAGVGAGGAVAAIGLWQLAATVGPVADSPLPTAVDALGAFAALLGTPEMWIATGDTLTMALLGLAISTVAGVLLGIGIGTSPLAMHATRIPLEFLKPIPPIVILPVVVLVLGPTAGMGIVLVVIGCFVSIVVQAAAGVFDTDPVAKATGRSYGLGRTEILGRIVLPSALPYIGTAVRVAAPTSLIVAVVAGLLGGGPGLGQSLLLAQLSGNQAQLFAYVLVLGVLGLAVQGLSQWGERRLLHWHPQYRKQVV</sequence>
<dbReference type="PANTHER" id="PTHR30151:SF0">
    <property type="entry name" value="ABC TRANSPORTER PERMEASE PROTEIN MJ0413-RELATED"/>
    <property type="match status" value="1"/>
</dbReference>
<keyword evidence="2 7" id="KW-0813">Transport</keyword>
<dbReference type="Gene3D" id="1.10.3720.10">
    <property type="entry name" value="MetI-like"/>
    <property type="match status" value="1"/>
</dbReference>
<gene>
    <name evidence="9" type="ORF">MUN78_09700</name>
</gene>
<keyword evidence="4 7" id="KW-0812">Transmembrane</keyword>
<dbReference type="Proteomes" id="UP000831786">
    <property type="component" value="Chromosome"/>
</dbReference>
<dbReference type="EMBL" id="CP095045">
    <property type="protein sequence ID" value="UOQ55978.1"/>
    <property type="molecule type" value="Genomic_DNA"/>
</dbReference>
<evidence type="ECO:0000256" key="4">
    <source>
        <dbReference type="ARBA" id="ARBA00022692"/>
    </source>
</evidence>
<dbReference type="InterPro" id="IPR035906">
    <property type="entry name" value="MetI-like_sf"/>
</dbReference>